<feature type="chain" id="PRO_5042675180" description="Lipocalin/cytosolic fatty-acid binding domain-containing protein" evidence="3">
    <location>
        <begin position="24"/>
        <end position="199"/>
    </location>
</feature>
<dbReference type="PANTHER" id="PTHR10612">
    <property type="entry name" value="APOLIPOPROTEIN D"/>
    <property type="match status" value="1"/>
</dbReference>
<dbReference type="PANTHER" id="PTHR10612:SF41">
    <property type="entry name" value="GLIAL LAZARILLO, ISOFORM A"/>
    <property type="match status" value="1"/>
</dbReference>
<dbReference type="InterPro" id="IPR003057">
    <property type="entry name" value="Invtbrt_color"/>
</dbReference>
<evidence type="ECO:0000313" key="5">
    <source>
        <dbReference type="EMBL" id="KAK7574381.1"/>
    </source>
</evidence>
<comment type="similarity">
    <text evidence="1 3">Belongs to the calycin superfamily. Lipocalin family.</text>
</comment>
<dbReference type="GO" id="GO:0031409">
    <property type="term" value="F:pigment binding"/>
    <property type="evidence" value="ECO:0007669"/>
    <property type="project" value="InterPro"/>
</dbReference>
<keyword evidence="2" id="KW-1015">Disulfide bond</keyword>
<gene>
    <name evidence="5" type="ORF">V9T40_011572</name>
</gene>
<evidence type="ECO:0000256" key="3">
    <source>
        <dbReference type="PIRNR" id="PIRNR036893"/>
    </source>
</evidence>
<dbReference type="InterPro" id="IPR022271">
    <property type="entry name" value="Lipocalin_ApoD"/>
</dbReference>
<sequence length="199" mass="23061">MAYVVYTLLVAFFSVVHNDIVDAQSPTHWGRCPQHVPAVELDLEKFQGLWYEVERTFYVFELLAVCPRFNFTLLDDGSLEVQFFMKNRVYQDTNVYTGEVVPERKNPSVWDVRPKTSLPSMISRILPGSGKYYVLDTDYDNFAILWSCSNMGLMHSDLIWILGRDKKISPLHRSLIYSTLDSFKIDDGRLTLSKQKDCD</sequence>
<dbReference type="PRINTS" id="PR01273">
    <property type="entry name" value="INVTBRTCOLOR"/>
</dbReference>
<accession>A0AAN9TKV3</accession>
<dbReference type="GO" id="GO:0006629">
    <property type="term" value="P:lipid metabolic process"/>
    <property type="evidence" value="ECO:0007669"/>
    <property type="project" value="TreeGrafter"/>
</dbReference>
<dbReference type="PIRSF" id="PIRSF036893">
    <property type="entry name" value="Lipocalin_ApoD"/>
    <property type="match status" value="1"/>
</dbReference>
<dbReference type="GO" id="GO:0005737">
    <property type="term" value="C:cytoplasm"/>
    <property type="evidence" value="ECO:0007669"/>
    <property type="project" value="TreeGrafter"/>
</dbReference>
<dbReference type="AlphaFoldDB" id="A0AAN9TKV3"/>
<dbReference type="Pfam" id="PF08212">
    <property type="entry name" value="Lipocalin_2"/>
    <property type="match status" value="1"/>
</dbReference>
<dbReference type="Proteomes" id="UP001367676">
    <property type="component" value="Unassembled WGS sequence"/>
</dbReference>
<evidence type="ECO:0000256" key="1">
    <source>
        <dbReference type="ARBA" id="ARBA00006889"/>
    </source>
</evidence>
<dbReference type="SUPFAM" id="SSF50814">
    <property type="entry name" value="Lipocalins"/>
    <property type="match status" value="1"/>
</dbReference>
<evidence type="ECO:0000313" key="6">
    <source>
        <dbReference type="Proteomes" id="UP001367676"/>
    </source>
</evidence>
<keyword evidence="6" id="KW-1185">Reference proteome</keyword>
<proteinExistence type="inferred from homology"/>
<keyword evidence="3" id="KW-0732">Signal</keyword>
<comment type="caution">
    <text evidence="5">The sequence shown here is derived from an EMBL/GenBank/DDBJ whole genome shotgun (WGS) entry which is preliminary data.</text>
</comment>
<dbReference type="EMBL" id="JBBCAQ010000037">
    <property type="protein sequence ID" value="KAK7574381.1"/>
    <property type="molecule type" value="Genomic_DNA"/>
</dbReference>
<feature type="signal peptide" evidence="3">
    <location>
        <begin position="1"/>
        <end position="23"/>
    </location>
</feature>
<organism evidence="5 6">
    <name type="scientific">Parthenolecanium corni</name>
    <dbReference type="NCBI Taxonomy" id="536013"/>
    <lineage>
        <taxon>Eukaryota</taxon>
        <taxon>Metazoa</taxon>
        <taxon>Ecdysozoa</taxon>
        <taxon>Arthropoda</taxon>
        <taxon>Hexapoda</taxon>
        <taxon>Insecta</taxon>
        <taxon>Pterygota</taxon>
        <taxon>Neoptera</taxon>
        <taxon>Paraneoptera</taxon>
        <taxon>Hemiptera</taxon>
        <taxon>Sternorrhyncha</taxon>
        <taxon>Coccoidea</taxon>
        <taxon>Coccidae</taxon>
        <taxon>Parthenolecanium</taxon>
    </lineage>
</organism>
<dbReference type="GO" id="GO:0000302">
    <property type="term" value="P:response to reactive oxygen species"/>
    <property type="evidence" value="ECO:0007669"/>
    <property type="project" value="TreeGrafter"/>
</dbReference>
<dbReference type="InterPro" id="IPR000566">
    <property type="entry name" value="Lipocln_cytosolic_FA-bd_dom"/>
</dbReference>
<dbReference type="Gene3D" id="2.40.128.20">
    <property type="match status" value="1"/>
</dbReference>
<evidence type="ECO:0000259" key="4">
    <source>
        <dbReference type="Pfam" id="PF08212"/>
    </source>
</evidence>
<dbReference type="PROSITE" id="PS00213">
    <property type="entry name" value="LIPOCALIN"/>
    <property type="match status" value="1"/>
</dbReference>
<feature type="domain" description="Lipocalin/cytosolic fatty-acid binding" evidence="4">
    <location>
        <begin position="41"/>
        <end position="174"/>
    </location>
</feature>
<name>A0AAN9TKV3_9HEMI</name>
<reference evidence="5 6" key="1">
    <citation type="submission" date="2024-03" db="EMBL/GenBank/DDBJ databases">
        <title>Adaptation during the transition from Ophiocordyceps entomopathogen to insect associate is accompanied by gene loss and intensified selection.</title>
        <authorList>
            <person name="Ward C.M."/>
            <person name="Onetto C.A."/>
            <person name="Borneman A.R."/>
        </authorList>
    </citation>
    <scope>NUCLEOTIDE SEQUENCE [LARGE SCALE GENOMIC DNA]</scope>
    <source>
        <strain evidence="5">AWRI1</strain>
        <tissue evidence="5">Single Adult Female</tissue>
    </source>
</reference>
<protein>
    <recommendedName>
        <fullName evidence="4">Lipocalin/cytosolic fatty-acid binding domain-containing protein</fullName>
    </recommendedName>
</protein>
<evidence type="ECO:0000256" key="2">
    <source>
        <dbReference type="ARBA" id="ARBA00023157"/>
    </source>
</evidence>
<dbReference type="InterPro" id="IPR022272">
    <property type="entry name" value="Lipocalin_CS"/>
</dbReference>
<dbReference type="InterPro" id="IPR012674">
    <property type="entry name" value="Calycin"/>
</dbReference>